<dbReference type="STRING" id="1835702.A0A1F5L9F4"/>
<accession>A0A1F5L9F4</accession>
<dbReference type="Proteomes" id="UP000177622">
    <property type="component" value="Unassembled WGS sequence"/>
</dbReference>
<evidence type="ECO:0008006" key="4">
    <source>
        <dbReference type="Google" id="ProtNLM"/>
    </source>
</evidence>
<dbReference type="OrthoDB" id="444127at2759"/>
<proteinExistence type="predicted"/>
<dbReference type="InterPro" id="IPR023214">
    <property type="entry name" value="HAD_sf"/>
</dbReference>
<comment type="caution">
    <text evidence="2">The sequence shown here is derived from an EMBL/GenBank/DDBJ whole genome shotgun (WGS) entry which is preliminary data.</text>
</comment>
<organism evidence="2 3">
    <name type="scientific">Penicillium arizonense</name>
    <dbReference type="NCBI Taxonomy" id="1835702"/>
    <lineage>
        <taxon>Eukaryota</taxon>
        <taxon>Fungi</taxon>
        <taxon>Dikarya</taxon>
        <taxon>Ascomycota</taxon>
        <taxon>Pezizomycotina</taxon>
        <taxon>Eurotiomycetes</taxon>
        <taxon>Eurotiomycetidae</taxon>
        <taxon>Eurotiales</taxon>
        <taxon>Aspergillaceae</taxon>
        <taxon>Penicillium</taxon>
    </lineage>
</organism>
<keyword evidence="3" id="KW-1185">Reference proteome</keyword>
<dbReference type="InterPro" id="IPR051828">
    <property type="entry name" value="HAD-like_hydrolase_domain"/>
</dbReference>
<dbReference type="Gene3D" id="3.40.50.1000">
    <property type="entry name" value="HAD superfamily/HAD-like"/>
    <property type="match status" value="1"/>
</dbReference>
<evidence type="ECO:0000256" key="1">
    <source>
        <dbReference type="SAM" id="MobiDB-lite"/>
    </source>
</evidence>
<dbReference type="Gene3D" id="1.10.150.720">
    <property type="entry name" value="Haloacid dehalogenase-like hydrolase"/>
    <property type="match status" value="1"/>
</dbReference>
<dbReference type="GeneID" id="34579715"/>
<dbReference type="PANTHER" id="PTHR46191:SF2">
    <property type="entry name" value="HALOACID DEHALOGENASE-LIKE HYDROLASE DOMAIN-CONTAINING PROTEIN 3"/>
    <property type="match status" value="1"/>
</dbReference>
<dbReference type="GO" id="GO:0005634">
    <property type="term" value="C:nucleus"/>
    <property type="evidence" value="ECO:0007669"/>
    <property type="project" value="TreeGrafter"/>
</dbReference>
<dbReference type="SUPFAM" id="SSF56784">
    <property type="entry name" value="HAD-like"/>
    <property type="match status" value="1"/>
</dbReference>
<dbReference type="InterPro" id="IPR036412">
    <property type="entry name" value="HAD-like_sf"/>
</dbReference>
<dbReference type="RefSeq" id="XP_022485071.1">
    <property type="nucleotide sequence ID" value="XM_022634981.1"/>
</dbReference>
<dbReference type="AlphaFoldDB" id="A0A1F5L9F4"/>
<gene>
    <name evidence="2" type="ORF">PENARI_c020G03987</name>
</gene>
<protein>
    <recommendedName>
        <fullName evidence="4">Haloacid dehalogenase, type II</fullName>
    </recommendedName>
</protein>
<dbReference type="InterPro" id="IPR044924">
    <property type="entry name" value="HAD-SF_hydro_IA_REG-2-like_cap"/>
</dbReference>
<evidence type="ECO:0000313" key="3">
    <source>
        <dbReference type="Proteomes" id="UP000177622"/>
    </source>
</evidence>
<dbReference type="EMBL" id="LXJU01000020">
    <property type="protein sequence ID" value="OGE49620.1"/>
    <property type="molecule type" value="Genomic_DNA"/>
</dbReference>
<feature type="region of interest" description="Disordered" evidence="1">
    <location>
        <begin position="197"/>
        <end position="226"/>
    </location>
</feature>
<name>A0A1F5L9F4_PENAI</name>
<dbReference type="PANTHER" id="PTHR46191">
    <property type="match status" value="1"/>
</dbReference>
<evidence type="ECO:0000313" key="2">
    <source>
        <dbReference type="EMBL" id="OGE49620.1"/>
    </source>
</evidence>
<feature type="compositionally biased region" description="Basic and acidic residues" evidence="1">
    <location>
        <begin position="197"/>
        <end position="215"/>
    </location>
</feature>
<reference evidence="2 3" key="1">
    <citation type="journal article" date="2016" name="Sci. Rep.">
        <title>Penicillium arizonense, a new, genome sequenced fungal species, reveals a high chemical diversity in secreted metabolites.</title>
        <authorList>
            <person name="Grijseels S."/>
            <person name="Nielsen J.C."/>
            <person name="Randelovic M."/>
            <person name="Nielsen J."/>
            <person name="Nielsen K.F."/>
            <person name="Workman M."/>
            <person name="Frisvad J.C."/>
        </authorList>
    </citation>
    <scope>NUCLEOTIDE SEQUENCE [LARGE SCALE GENOMIC DNA]</scope>
    <source>
        <strain evidence="2 3">CBS 141311</strain>
    </source>
</reference>
<sequence>MNSAHLPRHPRTLLLTLDAFGTLFHPRLPVPDQYATTAHEFGLSRTAITPDRLKTAFKDTFKAQTRKYPNYGRADVLRGQYNGPRQWWEEVIRGSFARALAENDGEARLAQTSLQMGGTNENIDLPSGLVDSLLDRFAGSQGYALYDDVAPFFRRMRELKTSGKSPFENIIVGVVSNSDDRIPAVLKSLGVRVGDMRADQDRSSMELPGFEERQDTQTTTDGQHPHDVDLVVTSYEAGAEKPHRLIFDVARRQAQLLASPSMNSETNMLSAHVGDDYAKDYRAARDAGWESYLLPRDPSQKNPNAVKTLDSLTELVTQLESLS</sequence>